<dbReference type="EMBL" id="JADYXP020000002">
    <property type="protein sequence ID" value="KAL0129706.1"/>
    <property type="molecule type" value="Genomic_DNA"/>
</dbReference>
<evidence type="ECO:0000313" key="2">
    <source>
        <dbReference type="Proteomes" id="UP001430953"/>
    </source>
</evidence>
<proteinExistence type="predicted"/>
<keyword evidence="2" id="KW-1185">Reference proteome</keyword>
<comment type="caution">
    <text evidence="1">The sequence shown here is derived from an EMBL/GenBank/DDBJ whole genome shotgun (WGS) entry which is preliminary data.</text>
</comment>
<sequence length="103" mass="11017">MCKCVSMVCEYVVQADEIGASSSSLDHYVARLSNATDQMQCDCLTPISSLGLKIIRGNSQVSKASILNNSSERIYGANAADDQERITIGQSDRSPEIGKSLGD</sequence>
<organism evidence="1 2">
    <name type="scientific">Cardiocondyla obscurior</name>
    <dbReference type="NCBI Taxonomy" id="286306"/>
    <lineage>
        <taxon>Eukaryota</taxon>
        <taxon>Metazoa</taxon>
        <taxon>Ecdysozoa</taxon>
        <taxon>Arthropoda</taxon>
        <taxon>Hexapoda</taxon>
        <taxon>Insecta</taxon>
        <taxon>Pterygota</taxon>
        <taxon>Neoptera</taxon>
        <taxon>Endopterygota</taxon>
        <taxon>Hymenoptera</taxon>
        <taxon>Apocrita</taxon>
        <taxon>Aculeata</taxon>
        <taxon>Formicoidea</taxon>
        <taxon>Formicidae</taxon>
        <taxon>Myrmicinae</taxon>
        <taxon>Cardiocondyla</taxon>
    </lineage>
</organism>
<evidence type="ECO:0000313" key="1">
    <source>
        <dbReference type="EMBL" id="KAL0129706.1"/>
    </source>
</evidence>
<dbReference type="AlphaFoldDB" id="A0AAW2GR41"/>
<name>A0AAW2GR41_9HYME</name>
<protein>
    <submittedName>
        <fullName evidence="1">Uncharacterized protein</fullName>
    </submittedName>
</protein>
<dbReference type="Proteomes" id="UP001430953">
    <property type="component" value="Unassembled WGS sequence"/>
</dbReference>
<reference evidence="1 2" key="1">
    <citation type="submission" date="2023-03" db="EMBL/GenBank/DDBJ databases">
        <title>High recombination rates correlate with genetic variation in Cardiocondyla obscurior ants.</title>
        <authorList>
            <person name="Errbii M."/>
        </authorList>
    </citation>
    <scope>NUCLEOTIDE SEQUENCE [LARGE SCALE GENOMIC DNA]</scope>
    <source>
        <strain evidence="1">Alpha-2009</strain>
        <tissue evidence="1">Whole body</tissue>
    </source>
</reference>
<gene>
    <name evidence="1" type="ORF">PUN28_001756</name>
</gene>
<accession>A0AAW2GR41</accession>